<evidence type="ECO:0000259" key="1">
    <source>
        <dbReference type="Pfam" id="PF13577"/>
    </source>
</evidence>
<accession>A0A6N7Z2Z3</accession>
<dbReference type="Pfam" id="PF13577">
    <property type="entry name" value="SnoaL_4"/>
    <property type="match status" value="1"/>
</dbReference>
<organism evidence="2 3">
    <name type="scientific">Amycolatopsis pithecellobii</name>
    <dbReference type="NCBI Taxonomy" id="664692"/>
    <lineage>
        <taxon>Bacteria</taxon>
        <taxon>Bacillati</taxon>
        <taxon>Actinomycetota</taxon>
        <taxon>Actinomycetes</taxon>
        <taxon>Pseudonocardiales</taxon>
        <taxon>Pseudonocardiaceae</taxon>
        <taxon>Amycolatopsis</taxon>
    </lineage>
</organism>
<dbReference type="EMBL" id="WMBA01000004">
    <property type="protein sequence ID" value="MTD53176.1"/>
    <property type="molecule type" value="Genomic_DNA"/>
</dbReference>
<dbReference type="Gene3D" id="3.10.450.50">
    <property type="match status" value="1"/>
</dbReference>
<dbReference type="InterPro" id="IPR037401">
    <property type="entry name" value="SnoaL-like"/>
</dbReference>
<evidence type="ECO:0000313" key="3">
    <source>
        <dbReference type="Proteomes" id="UP000440096"/>
    </source>
</evidence>
<dbReference type="RefSeq" id="WP_154755424.1">
    <property type="nucleotide sequence ID" value="NZ_WMBA01000004.1"/>
</dbReference>
<dbReference type="AlphaFoldDB" id="A0A6N7Z2Z3"/>
<evidence type="ECO:0000313" key="2">
    <source>
        <dbReference type="EMBL" id="MTD53176.1"/>
    </source>
</evidence>
<dbReference type="Proteomes" id="UP000440096">
    <property type="component" value="Unassembled WGS sequence"/>
</dbReference>
<comment type="caution">
    <text evidence="2">The sequence shown here is derived from an EMBL/GenBank/DDBJ whole genome shotgun (WGS) entry which is preliminary data.</text>
</comment>
<keyword evidence="3" id="KW-1185">Reference proteome</keyword>
<dbReference type="InterPro" id="IPR032710">
    <property type="entry name" value="NTF2-like_dom_sf"/>
</dbReference>
<sequence>MSVRETSHQPTADGSAELAALRAEVQLLRDKEAIVEHTVAYNHAWDDGRGEDWVATFTADGEFAMPEQPEVVGESALREMTRDQLSRGFVHITTDHHITVDGDTAQQTCTLILSKRSPGKEAGSSVWVTAGRYSDTLRRTPEGWRFARRWFVPDAWWD</sequence>
<reference evidence="2 3" key="1">
    <citation type="submission" date="2019-11" db="EMBL/GenBank/DDBJ databases">
        <title>Draft genome of Amycolatopsis RM579.</title>
        <authorList>
            <person name="Duangmal K."/>
            <person name="Mingma R."/>
        </authorList>
    </citation>
    <scope>NUCLEOTIDE SEQUENCE [LARGE SCALE GENOMIC DNA]</scope>
    <source>
        <strain evidence="2 3">RM579</strain>
    </source>
</reference>
<gene>
    <name evidence="2" type="ORF">GKO32_04165</name>
</gene>
<protein>
    <submittedName>
        <fullName evidence="2">DUF4440 domain-containing protein</fullName>
    </submittedName>
</protein>
<proteinExistence type="predicted"/>
<name>A0A6N7Z2Z3_9PSEU</name>
<dbReference type="SUPFAM" id="SSF54427">
    <property type="entry name" value="NTF2-like"/>
    <property type="match status" value="1"/>
</dbReference>
<dbReference type="OrthoDB" id="9130903at2"/>
<feature type="domain" description="SnoaL-like" evidence="1">
    <location>
        <begin position="28"/>
        <end position="149"/>
    </location>
</feature>